<dbReference type="AlphaFoldDB" id="A0A512E2T0"/>
<dbReference type="OrthoDB" id="7316481at2"/>
<dbReference type="EMBL" id="BJYZ01000058">
    <property type="protein sequence ID" value="GEO43007.1"/>
    <property type="molecule type" value="Genomic_DNA"/>
</dbReference>
<gene>
    <name evidence="2" type="ORF">SAE02_71550</name>
</gene>
<sequence>MMGLGEAMAWCEANGVGYILGLGINTVLKATVRDLTEDAALARLDLEDKAAKVRRYDEFRYGAKSWKCERRVIARIEVSPMGADCRFIVANLTGTPQALYERNYCQRGQMENLIKAHKLHLASDRTSCTKATANQFRLLIHTAAYWLLHGLRELAPKTSFWRKAQFDIIRCNLLKVAGRIEETATRIRIALPTNFPYPDSLRLLSGRVAKLPP</sequence>
<evidence type="ECO:0000313" key="3">
    <source>
        <dbReference type="Proteomes" id="UP000321523"/>
    </source>
</evidence>
<evidence type="ECO:0000259" key="1">
    <source>
        <dbReference type="Pfam" id="PF13701"/>
    </source>
</evidence>
<dbReference type="InterPro" id="IPR025668">
    <property type="entry name" value="Tnp_DDE_dom"/>
</dbReference>
<comment type="caution">
    <text evidence="2">The sequence shown here is derived from an EMBL/GenBank/DDBJ whole genome shotgun (WGS) entry which is preliminary data.</text>
</comment>
<dbReference type="Proteomes" id="UP000321523">
    <property type="component" value="Unassembled WGS sequence"/>
</dbReference>
<organism evidence="2 3">
    <name type="scientific">Skermanella aerolata</name>
    <dbReference type="NCBI Taxonomy" id="393310"/>
    <lineage>
        <taxon>Bacteria</taxon>
        <taxon>Pseudomonadati</taxon>
        <taxon>Pseudomonadota</taxon>
        <taxon>Alphaproteobacteria</taxon>
        <taxon>Rhodospirillales</taxon>
        <taxon>Azospirillaceae</taxon>
        <taxon>Skermanella</taxon>
    </lineage>
</organism>
<dbReference type="Pfam" id="PF13701">
    <property type="entry name" value="DDE_Tnp_1_4"/>
    <property type="match status" value="1"/>
</dbReference>
<keyword evidence="3" id="KW-1185">Reference proteome</keyword>
<proteinExistence type="predicted"/>
<feature type="domain" description="Transposase DDE" evidence="1">
    <location>
        <begin position="6"/>
        <end position="212"/>
    </location>
</feature>
<reference evidence="2 3" key="1">
    <citation type="submission" date="2019-07" db="EMBL/GenBank/DDBJ databases">
        <title>Whole genome shotgun sequence of Skermanella aerolata NBRC 106429.</title>
        <authorList>
            <person name="Hosoyama A."/>
            <person name="Uohara A."/>
            <person name="Ohji S."/>
            <person name="Ichikawa N."/>
        </authorList>
    </citation>
    <scope>NUCLEOTIDE SEQUENCE [LARGE SCALE GENOMIC DNA]</scope>
    <source>
        <strain evidence="2 3">NBRC 106429</strain>
    </source>
</reference>
<name>A0A512E2T0_9PROT</name>
<dbReference type="RefSeq" id="WP_084721496.1">
    <property type="nucleotide sequence ID" value="NZ_BJYZ01000058.1"/>
</dbReference>
<evidence type="ECO:0000313" key="2">
    <source>
        <dbReference type="EMBL" id="GEO43007.1"/>
    </source>
</evidence>
<accession>A0A512E2T0</accession>
<protein>
    <recommendedName>
        <fullName evidence="1">Transposase DDE domain-containing protein</fullName>
    </recommendedName>
</protein>